<dbReference type="AlphaFoldDB" id="A0A4C1Z793"/>
<protein>
    <submittedName>
        <fullName evidence="1">Uncharacterized protein</fullName>
    </submittedName>
</protein>
<reference evidence="1 2" key="1">
    <citation type="journal article" date="2019" name="Commun. Biol.">
        <title>The bagworm genome reveals a unique fibroin gene that provides high tensile strength.</title>
        <authorList>
            <person name="Kono N."/>
            <person name="Nakamura H."/>
            <person name="Ohtoshi R."/>
            <person name="Tomita M."/>
            <person name="Numata K."/>
            <person name="Arakawa K."/>
        </authorList>
    </citation>
    <scope>NUCLEOTIDE SEQUENCE [LARGE SCALE GENOMIC DNA]</scope>
</reference>
<name>A0A4C1Z793_EUMVA</name>
<evidence type="ECO:0000313" key="1">
    <source>
        <dbReference type="EMBL" id="GBP83748.1"/>
    </source>
</evidence>
<gene>
    <name evidence="1" type="ORF">EVAR_65963_1</name>
</gene>
<dbReference type="EMBL" id="BGZK01001637">
    <property type="protein sequence ID" value="GBP83748.1"/>
    <property type="molecule type" value="Genomic_DNA"/>
</dbReference>
<comment type="caution">
    <text evidence="1">The sequence shown here is derived from an EMBL/GenBank/DDBJ whole genome shotgun (WGS) entry which is preliminary data.</text>
</comment>
<dbReference type="Proteomes" id="UP000299102">
    <property type="component" value="Unassembled WGS sequence"/>
</dbReference>
<sequence>MHLKERPFCGVFARRQLAASALTAKRVTTPGGGGRTQLKISPAAGEGVPFESAAFELDGTDSIVTKDELTNESSTHVQLNH</sequence>
<evidence type="ECO:0000313" key="2">
    <source>
        <dbReference type="Proteomes" id="UP000299102"/>
    </source>
</evidence>
<proteinExistence type="predicted"/>
<organism evidence="1 2">
    <name type="scientific">Eumeta variegata</name>
    <name type="common">Bagworm moth</name>
    <name type="synonym">Eumeta japonica</name>
    <dbReference type="NCBI Taxonomy" id="151549"/>
    <lineage>
        <taxon>Eukaryota</taxon>
        <taxon>Metazoa</taxon>
        <taxon>Ecdysozoa</taxon>
        <taxon>Arthropoda</taxon>
        <taxon>Hexapoda</taxon>
        <taxon>Insecta</taxon>
        <taxon>Pterygota</taxon>
        <taxon>Neoptera</taxon>
        <taxon>Endopterygota</taxon>
        <taxon>Lepidoptera</taxon>
        <taxon>Glossata</taxon>
        <taxon>Ditrysia</taxon>
        <taxon>Tineoidea</taxon>
        <taxon>Psychidae</taxon>
        <taxon>Oiketicinae</taxon>
        <taxon>Eumeta</taxon>
    </lineage>
</organism>
<keyword evidence="2" id="KW-1185">Reference proteome</keyword>
<accession>A0A4C1Z793</accession>